<organism evidence="2 3">
    <name type="scientific">Pleuronectes platessa</name>
    <name type="common">European plaice</name>
    <dbReference type="NCBI Taxonomy" id="8262"/>
    <lineage>
        <taxon>Eukaryota</taxon>
        <taxon>Metazoa</taxon>
        <taxon>Chordata</taxon>
        <taxon>Craniata</taxon>
        <taxon>Vertebrata</taxon>
        <taxon>Euteleostomi</taxon>
        <taxon>Actinopterygii</taxon>
        <taxon>Neopterygii</taxon>
        <taxon>Teleostei</taxon>
        <taxon>Neoteleostei</taxon>
        <taxon>Acanthomorphata</taxon>
        <taxon>Carangaria</taxon>
        <taxon>Pleuronectiformes</taxon>
        <taxon>Pleuronectoidei</taxon>
        <taxon>Pleuronectidae</taxon>
        <taxon>Pleuronectes</taxon>
    </lineage>
</organism>
<feature type="compositionally biased region" description="Low complexity" evidence="1">
    <location>
        <begin position="80"/>
        <end position="98"/>
    </location>
</feature>
<sequence length="135" mass="15028">MKRQRRLNVNGHTPSLRLFCRELTYIHCTHIPIASSPPPLSNKSEGRSRRERGEEGCERSHLCEYGDAREAAQQLLRRQAACGPELTDPSSSQTTTDDFVVASAECPSDDEDIDPCEPSSAHPHQDTLGEHTVFV</sequence>
<comment type="caution">
    <text evidence="2">The sequence shown here is derived from an EMBL/GenBank/DDBJ whole genome shotgun (WGS) entry which is preliminary data.</text>
</comment>
<feature type="region of interest" description="Disordered" evidence="1">
    <location>
        <begin position="80"/>
        <end position="135"/>
    </location>
</feature>
<reference evidence="2" key="1">
    <citation type="submission" date="2020-03" db="EMBL/GenBank/DDBJ databases">
        <authorList>
            <person name="Weist P."/>
        </authorList>
    </citation>
    <scope>NUCLEOTIDE SEQUENCE</scope>
</reference>
<evidence type="ECO:0000313" key="2">
    <source>
        <dbReference type="EMBL" id="CAB1445626.1"/>
    </source>
</evidence>
<gene>
    <name evidence="2" type="ORF">PLEPLA_LOCUS33357</name>
</gene>
<accession>A0A9N7VA82</accession>
<evidence type="ECO:0000256" key="1">
    <source>
        <dbReference type="SAM" id="MobiDB-lite"/>
    </source>
</evidence>
<protein>
    <submittedName>
        <fullName evidence="2">Uncharacterized protein</fullName>
    </submittedName>
</protein>
<dbReference type="AlphaFoldDB" id="A0A9N7VA82"/>
<evidence type="ECO:0000313" key="3">
    <source>
        <dbReference type="Proteomes" id="UP001153269"/>
    </source>
</evidence>
<feature type="region of interest" description="Disordered" evidence="1">
    <location>
        <begin position="32"/>
        <end position="60"/>
    </location>
</feature>
<feature type="compositionally biased region" description="Basic and acidic residues" evidence="1">
    <location>
        <begin position="44"/>
        <end position="60"/>
    </location>
</feature>
<proteinExistence type="predicted"/>
<dbReference type="Proteomes" id="UP001153269">
    <property type="component" value="Unassembled WGS sequence"/>
</dbReference>
<dbReference type="EMBL" id="CADEAL010003724">
    <property type="protein sequence ID" value="CAB1445626.1"/>
    <property type="molecule type" value="Genomic_DNA"/>
</dbReference>
<keyword evidence="3" id="KW-1185">Reference proteome</keyword>
<name>A0A9N7VA82_PLEPL</name>